<dbReference type="SUPFAM" id="SSF54495">
    <property type="entry name" value="UBC-like"/>
    <property type="match status" value="1"/>
</dbReference>
<evidence type="ECO:0000313" key="4">
    <source>
        <dbReference type="EMBL" id="OAF58471.1"/>
    </source>
</evidence>
<evidence type="ECO:0000259" key="3">
    <source>
        <dbReference type="PROSITE" id="PS50127"/>
    </source>
</evidence>
<dbReference type="Gene3D" id="3.10.110.10">
    <property type="entry name" value="Ubiquitin Conjugating Enzyme"/>
    <property type="match status" value="1"/>
</dbReference>
<evidence type="ECO:0000256" key="1">
    <source>
        <dbReference type="ARBA" id="ARBA00022786"/>
    </source>
</evidence>
<protein>
    <recommendedName>
        <fullName evidence="3">UBC core domain-containing protein</fullName>
    </recommendedName>
</protein>
<dbReference type="Pfam" id="PF00179">
    <property type="entry name" value="UQ_con"/>
    <property type="match status" value="1"/>
</dbReference>
<proteinExistence type="predicted"/>
<evidence type="ECO:0000256" key="2">
    <source>
        <dbReference type="SAM" id="MobiDB-lite"/>
    </source>
</evidence>
<dbReference type="OrthoDB" id="9973183at2759"/>
<feature type="domain" description="UBC core" evidence="3">
    <location>
        <begin position="26"/>
        <end position="183"/>
    </location>
</feature>
<reference evidence="4" key="1">
    <citation type="submission" date="2016-03" db="EMBL/GenBank/DDBJ databases">
        <title>Updated assembly of Pseudogymnoascus destructans, the fungus causing white-nose syndrome of bats.</title>
        <authorList>
            <person name="Palmer J.M."/>
            <person name="Drees K.P."/>
            <person name="Foster J.T."/>
            <person name="Lindner D.L."/>
        </authorList>
    </citation>
    <scope>NUCLEOTIDE SEQUENCE [LARGE SCALE GENOMIC DNA]</scope>
    <source>
        <strain evidence="4">20631-21</strain>
    </source>
</reference>
<dbReference type="VEuPathDB" id="FungiDB:GMDG_01637"/>
<dbReference type="Proteomes" id="UP000077154">
    <property type="component" value="Unassembled WGS sequence"/>
</dbReference>
<organism evidence="4">
    <name type="scientific">Pseudogymnoascus destructans</name>
    <dbReference type="NCBI Taxonomy" id="655981"/>
    <lineage>
        <taxon>Eukaryota</taxon>
        <taxon>Fungi</taxon>
        <taxon>Dikarya</taxon>
        <taxon>Ascomycota</taxon>
        <taxon>Pezizomycotina</taxon>
        <taxon>Leotiomycetes</taxon>
        <taxon>Thelebolales</taxon>
        <taxon>Thelebolaceae</taxon>
        <taxon>Pseudogymnoascus</taxon>
    </lineage>
</organism>
<dbReference type="GeneID" id="36288120"/>
<dbReference type="SMART" id="SM00212">
    <property type="entry name" value="UBCc"/>
    <property type="match status" value="1"/>
</dbReference>
<dbReference type="InterPro" id="IPR050113">
    <property type="entry name" value="Ub_conjugating_enzyme"/>
</dbReference>
<dbReference type="InterPro" id="IPR016135">
    <property type="entry name" value="UBQ-conjugating_enzyme/RWD"/>
</dbReference>
<dbReference type="PROSITE" id="PS50127">
    <property type="entry name" value="UBC_2"/>
    <property type="match status" value="1"/>
</dbReference>
<name>A0A177AB24_9PEZI</name>
<gene>
    <name evidence="4" type="ORF">VC83_05053</name>
</gene>
<feature type="region of interest" description="Disordered" evidence="2">
    <location>
        <begin position="1"/>
        <end position="26"/>
    </location>
</feature>
<dbReference type="InterPro" id="IPR000608">
    <property type="entry name" value="UBC"/>
</dbReference>
<keyword evidence="1" id="KW-0833">Ubl conjugation pathway</keyword>
<feature type="compositionally biased region" description="Polar residues" evidence="2">
    <location>
        <begin position="1"/>
        <end position="18"/>
    </location>
</feature>
<dbReference type="RefSeq" id="XP_024323756.1">
    <property type="nucleotide sequence ID" value="XM_024468678.1"/>
</dbReference>
<dbReference type="AlphaFoldDB" id="A0A177AB24"/>
<accession>A0A177AB24</accession>
<dbReference type="EMBL" id="KV441396">
    <property type="protein sequence ID" value="OAF58471.1"/>
    <property type="molecule type" value="Genomic_DNA"/>
</dbReference>
<dbReference type="CDD" id="cd23812">
    <property type="entry name" value="UBCc_ScPEX4-like"/>
    <property type="match status" value="1"/>
</dbReference>
<sequence>MPPSSKAPSNTSFHTARTTMPPPARSPLKRLHAELSALQSLGPRPSSDGSAIERLEPVDTDDLFKWEAVVKGRGLGGGYEEGRWLLEIEVPEAYPNAPPKVRFRTRVVGSNVDFETGEVCLDLLKDNWSPAYTLEKTVEAVALMLANPGVDSPLNVDIAALLRSGDAVGAESLVRWAAAETWGRYEGK</sequence>
<dbReference type="PANTHER" id="PTHR24067">
    <property type="entry name" value="UBIQUITIN-CONJUGATING ENZYME E2"/>
    <property type="match status" value="1"/>
</dbReference>